<feature type="region of interest" description="Disordered" evidence="8">
    <location>
        <begin position="316"/>
        <end position="340"/>
    </location>
</feature>
<dbReference type="Pfam" id="PF00069">
    <property type="entry name" value="Pkinase"/>
    <property type="match status" value="1"/>
</dbReference>
<evidence type="ECO:0000256" key="7">
    <source>
        <dbReference type="PROSITE-ProRule" id="PRU10141"/>
    </source>
</evidence>
<evidence type="ECO:0000256" key="3">
    <source>
        <dbReference type="ARBA" id="ARBA00022679"/>
    </source>
</evidence>
<comment type="caution">
    <text evidence="10">The sequence shown here is derived from an EMBL/GenBank/DDBJ whole genome shotgun (WGS) entry which is preliminary data.</text>
</comment>
<dbReference type="SMART" id="SM00220">
    <property type="entry name" value="S_TKc"/>
    <property type="match status" value="1"/>
</dbReference>
<dbReference type="AlphaFoldDB" id="A0A0J7Z621"/>
<evidence type="ECO:0000256" key="8">
    <source>
        <dbReference type="SAM" id="MobiDB-lite"/>
    </source>
</evidence>
<dbReference type="InterPro" id="IPR000719">
    <property type="entry name" value="Prot_kinase_dom"/>
</dbReference>
<dbReference type="Proteomes" id="UP000037432">
    <property type="component" value="Unassembled WGS sequence"/>
</dbReference>
<evidence type="ECO:0000313" key="10">
    <source>
        <dbReference type="EMBL" id="KMS70937.1"/>
    </source>
</evidence>
<keyword evidence="3" id="KW-0808">Transferase</keyword>
<evidence type="ECO:0000256" key="5">
    <source>
        <dbReference type="ARBA" id="ARBA00022777"/>
    </source>
</evidence>
<feature type="domain" description="Protein kinase" evidence="9">
    <location>
        <begin position="21"/>
        <end position="295"/>
    </location>
</feature>
<keyword evidence="2" id="KW-0723">Serine/threonine-protein kinase</keyword>
<organism evidence="10 11">
    <name type="scientific">Streptomyces viridochromogenes</name>
    <dbReference type="NCBI Taxonomy" id="1938"/>
    <lineage>
        <taxon>Bacteria</taxon>
        <taxon>Bacillati</taxon>
        <taxon>Actinomycetota</taxon>
        <taxon>Actinomycetes</taxon>
        <taxon>Kitasatosporales</taxon>
        <taxon>Streptomycetaceae</taxon>
        <taxon>Streptomyces</taxon>
    </lineage>
</organism>
<evidence type="ECO:0000256" key="4">
    <source>
        <dbReference type="ARBA" id="ARBA00022741"/>
    </source>
</evidence>
<dbReference type="RefSeq" id="WP_053084727.1">
    <property type="nucleotide sequence ID" value="NZ_LFNT01000042.1"/>
</dbReference>
<dbReference type="PANTHER" id="PTHR43289:SF6">
    <property type="entry name" value="SERINE_THREONINE-PROTEIN KINASE NEKL-3"/>
    <property type="match status" value="1"/>
</dbReference>
<feature type="binding site" evidence="7">
    <location>
        <position position="50"/>
    </location>
    <ligand>
        <name>ATP</name>
        <dbReference type="ChEBI" id="CHEBI:30616"/>
    </ligand>
</feature>
<dbReference type="GO" id="GO:0005524">
    <property type="term" value="F:ATP binding"/>
    <property type="evidence" value="ECO:0007669"/>
    <property type="project" value="UniProtKB-UniRule"/>
</dbReference>
<name>A0A0J7Z621_STRVR</name>
<dbReference type="PANTHER" id="PTHR43289">
    <property type="entry name" value="MITOGEN-ACTIVATED PROTEIN KINASE KINASE KINASE 20-RELATED"/>
    <property type="match status" value="1"/>
</dbReference>
<dbReference type="PROSITE" id="PS00108">
    <property type="entry name" value="PROTEIN_KINASE_ST"/>
    <property type="match status" value="1"/>
</dbReference>
<proteinExistence type="predicted"/>
<protein>
    <recommendedName>
        <fullName evidence="1">non-specific serine/threonine protein kinase</fullName>
        <ecNumber evidence="1">2.7.11.1</ecNumber>
    </recommendedName>
</protein>
<dbReference type="SUPFAM" id="SSF56112">
    <property type="entry name" value="Protein kinase-like (PK-like)"/>
    <property type="match status" value="1"/>
</dbReference>
<dbReference type="CDD" id="cd14014">
    <property type="entry name" value="STKc_PknB_like"/>
    <property type="match status" value="1"/>
</dbReference>
<evidence type="ECO:0000313" key="11">
    <source>
        <dbReference type="Proteomes" id="UP000037432"/>
    </source>
</evidence>
<keyword evidence="4 7" id="KW-0547">Nucleotide-binding</keyword>
<gene>
    <name evidence="10" type="ORF">ACM01_29380</name>
</gene>
<dbReference type="InterPro" id="IPR008271">
    <property type="entry name" value="Ser/Thr_kinase_AS"/>
</dbReference>
<dbReference type="EMBL" id="LFNT01000042">
    <property type="protein sequence ID" value="KMS70937.1"/>
    <property type="molecule type" value="Genomic_DNA"/>
</dbReference>
<keyword evidence="5" id="KW-0418">Kinase</keyword>
<dbReference type="OrthoDB" id="9762169at2"/>
<dbReference type="InterPro" id="IPR011009">
    <property type="entry name" value="Kinase-like_dom_sf"/>
</dbReference>
<accession>A0A0J7Z621</accession>
<keyword evidence="6 7" id="KW-0067">ATP-binding</keyword>
<dbReference type="PATRIC" id="fig|1938.3.peg.5609"/>
<reference evidence="10 11" key="1">
    <citation type="submission" date="2015-06" db="EMBL/GenBank/DDBJ databases">
        <authorList>
            <person name="Ju K.-S."/>
            <person name="Doroghazi J.R."/>
            <person name="Metcalf W.W."/>
        </authorList>
    </citation>
    <scope>NUCLEOTIDE SEQUENCE [LARGE SCALE GENOMIC DNA]</scope>
    <source>
        <strain evidence="10 11">NRRL 3414</strain>
    </source>
</reference>
<dbReference type="GO" id="GO:0004674">
    <property type="term" value="F:protein serine/threonine kinase activity"/>
    <property type="evidence" value="ECO:0007669"/>
    <property type="project" value="UniProtKB-KW"/>
</dbReference>
<dbReference type="PROSITE" id="PS50011">
    <property type="entry name" value="PROTEIN_KINASE_DOM"/>
    <property type="match status" value="1"/>
</dbReference>
<dbReference type="EC" id="2.7.11.1" evidence="1"/>
<evidence type="ECO:0000256" key="6">
    <source>
        <dbReference type="ARBA" id="ARBA00022840"/>
    </source>
</evidence>
<sequence>MVSGGKAEAAASEGRLIGGRYRLGEQLGAGGMGAVWAGLDVLVGREVAVKEAYVAQGPSRVERILREARAAARVNHPSVVTVHDVVMEDGRPWIVMERVHGESLAALLERQRSLPEREAARIALCVLEALSAAHARGVLHRDVKPGNVLLGADGRVVLSDFGIAYIAGEESLTRSGEFMGSLAYTAPERMGGRRPGPASDLWSLGVLLFQMVEGWSPFQRESVEGTVGAVLTAKTPETRRADALASVIADLLSKEPDERPEADRVVRALRGAAGEGAGRHDVPAKSGGNGRRPWLGAAAIAATLVLVFLATDGWPGGGRKQPSADSSPTSSHTASPTPTVTAAKGYVHVREDEFGLEVPARWQRHAQNTDGQYRYTKGSYELLVVPGRDSVKAYPDGLIEYQRNDEPELQPYREATWSTASGFRLVEVGDRTLAEGQFTWQKDERGQEVFARNLVLLVDGRYHVVLVRGPASERETVGRIYERAATTYVATESET</sequence>
<evidence type="ECO:0000256" key="1">
    <source>
        <dbReference type="ARBA" id="ARBA00012513"/>
    </source>
</evidence>
<dbReference type="PROSITE" id="PS00107">
    <property type="entry name" value="PROTEIN_KINASE_ATP"/>
    <property type="match status" value="1"/>
</dbReference>
<dbReference type="Gene3D" id="1.10.510.10">
    <property type="entry name" value="Transferase(Phosphotransferase) domain 1"/>
    <property type="match status" value="1"/>
</dbReference>
<dbReference type="InterPro" id="IPR017441">
    <property type="entry name" value="Protein_kinase_ATP_BS"/>
</dbReference>
<feature type="region of interest" description="Disordered" evidence="8">
    <location>
        <begin position="271"/>
        <end position="290"/>
    </location>
</feature>
<dbReference type="Gene3D" id="3.30.200.20">
    <property type="entry name" value="Phosphorylase Kinase, domain 1"/>
    <property type="match status" value="1"/>
</dbReference>
<feature type="compositionally biased region" description="Low complexity" evidence="8">
    <location>
        <begin position="323"/>
        <end position="340"/>
    </location>
</feature>
<evidence type="ECO:0000259" key="9">
    <source>
        <dbReference type="PROSITE" id="PS50011"/>
    </source>
</evidence>
<evidence type="ECO:0000256" key="2">
    <source>
        <dbReference type="ARBA" id="ARBA00022527"/>
    </source>
</evidence>